<dbReference type="PROSITE" id="PS51883">
    <property type="entry name" value="OBG"/>
    <property type="match status" value="1"/>
</dbReference>
<dbReference type="InterPro" id="IPR045086">
    <property type="entry name" value="OBG_GTPase"/>
</dbReference>
<evidence type="ECO:0000256" key="8">
    <source>
        <dbReference type="ARBA" id="ARBA00023134"/>
    </source>
</evidence>
<dbReference type="Pfam" id="PF01018">
    <property type="entry name" value="GTP1_OBG"/>
    <property type="match status" value="1"/>
</dbReference>
<dbReference type="InterPro" id="IPR014100">
    <property type="entry name" value="GTP-bd_Obg/CgtA"/>
</dbReference>
<dbReference type="CDD" id="cd01898">
    <property type="entry name" value="Obg"/>
    <property type="match status" value="1"/>
</dbReference>
<keyword evidence="4 9" id="KW-0479">Metal-binding</keyword>
<evidence type="ECO:0000256" key="5">
    <source>
        <dbReference type="ARBA" id="ARBA00022741"/>
    </source>
</evidence>
<name>A0ABT5L9C5_9MOLU</name>
<feature type="binding site" evidence="9">
    <location>
        <begin position="307"/>
        <end position="309"/>
    </location>
    <ligand>
        <name>GTP</name>
        <dbReference type="ChEBI" id="CHEBI:37565"/>
    </ligand>
</feature>
<comment type="similarity">
    <text evidence="2 9">Belongs to the TRAFAC class OBG-HflX-like GTPase superfamily. OBG GTPase family.</text>
</comment>
<feature type="domain" description="OBG-type G" evidence="10">
    <location>
        <begin position="160"/>
        <end position="326"/>
    </location>
</feature>
<dbReference type="NCBIfam" id="TIGR02729">
    <property type="entry name" value="Obg_CgtA"/>
    <property type="match status" value="1"/>
</dbReference>
<dbReference type="InterPro" id="IPR031167">
    <property type="entry name" value="G_OBG"/>
</dbReference>
<dbReference type="InterPro" id="IPR006169">
    <property type="entry name" value="GTP1_OBG_dom"/>
</dbReference>
<dbReference type="PROSITE" id="PS51881">
    <property type="entry name" value="OCT"/>
    <property type="match status" value="1"/>
</dbReference>
<dbReference type="HAMAP" id="MF_01454">
    <property type="entry name" value="GTPase_Obg"/>
    <property type="match status" value="1"/>
</dbReference>
<feature type="binding site" evidence="9">
    <location>
        <begin position="279"/>
        <end position="282"/>
    </location>
    <ligand>
        <name>GTP</name>
        <dbReference type="ChEBI" id="CHEBI:37565"/>
    </ligand>
</feature>
<dbReference type="PIRSF" id="PIRSF002401">
    <property type="entry name" value="GTP_bd_Obg/CgtA"/>
    <property type="match status" value="1"/>
</dbReference>
<keyword evidence="3 9" id="KW-0963">Cytoplasm</keyword>
<dbReference type="PROSITE" id="PS51710">
    <property type="entry name" value="G_OBG"/>
    <property type="match status" value="1"/>
</dbReference>
<dbReference type="Pfam" id="PF09269">
    <property type="entry name" value="DUF1967"/>
    <property type="match status" value="1"/>
</dbReference>
<dbReference type="EMBL" id="JANHJP010000008">
    <property type="protein sequence ID" value="MDC9032197.1"/>
    <property type="molecule type" value="Genomic_DNA"/>
</dbReference>
<keyword evidence="5 9" id="KW-0547">Nucleotide-binding</keyword>
<dbReference type="InterPro" id="IPR005225">
    <property type="entry name" value="Small_GTP-bd"/>
</dbReference>
<protein>
    <recommendedName>
        <fullName evidence="9">GTPase Obg</fullName>
        <ecNumber evidence="9">3.6.5.-</ecNumber>
    </recommendedName>
    <alternativeName>
        <fullName evidence="9">GTP-binding protein Obg</fullName>
    </alternativeName>
</protein>
<evidence type="ECO:0000313" key="14">
    <source>
        <dbReference type="Proteomes" id="UP001221763"/>
    </source>
</evidence>
<dbReference type="Proteomes" id="UP001221763">
    <property type="component" value="Unassembled WGS sequence"/>
</dbReference>
<comment type="subcellular location">
    <subcellularLocation>
        <location evidence="9">Cytoplasm</location>
    </subcellularLocation>
</comment>
<keyword evidence="14" id="KW-1185">Reference proteome</keyword>
<dbReference type="NCBIfam" id="NF008955">
    <property type="entry name" value="PRK12297.1"/>
    <property type="match status" value="1"/>
</dbReference>
<evidence type="ECO:0000256" key="2">
    <source>
        <dbReference type="ARBA" id="ARBA00007699"/>
    </source>
</evidence>
<evidence type="ECO:0000259" key="12">
    <source>
        <dbReference type="PROSITE" id="PS51883"/>
    </source>
</evidence>
<evidence type="ECO:0000313" key="13">
    <source>
        <dbReference type="EMBL" id="MDC9032197.1"/>
    </source>
</evidence>
<dbReference type="NCBIfam" id="TIGR00231">
    <property type="entry name" value="small_GTP"/>
    <property type="match status" value="1"/>
</dbReference>
<dbReference type="InterPro" id="IPR015349">
    <property type="entry name" value="OCT_dom"/>
</dbReference>
<dbReference type="SUPFAM" id="SSF102741">
    <property type="entry name" value="Obg GTP-binding protein C-terminal domain"/>
    <property type="match status" value="1"/>
</dbReference>
<evidence type="ECO:0000256" key="6">
    <source>
        <dbReference type="ARBA" id="ARBA00022801"/>
    </source>
</evidence>
<evidence type="ECO:0000256" key="7">
    <source>
        <dbReference type="ARBA" id="ARBA00022842"/>
    </source>
</evidence>
<comment type="caution">
    <text evidence="13">The sequence shown here is derived from an EMBL/GenBank/DDBJ whole genome shotgun (WGS) entry which is preliminary data.</text>
</comment>
<dbReference type="SUPFAM" id="SSF52540">
    <property type="entry name" value="P-loop containing nucleoside triphosphate hydrolases"/>
    <property type="match status" value="1"/>
</dbReference>
<dbReference type="InterPro" id="IPR027417">
    <property type="entry name" value="P-loop_NTPase"/>
</dbReference>
<keyword evidence="6 9" id="KW-0378">Hydrolase</keyword>
<dbReference type="NCBIfam" id="NF008956">
    <property type="entry name" value="PRK12299.1"/>
    <property type="match status" value="1"/>
</dbReference>
<dbReference type="Gene3D" id="3.40.50.300">
    <property type="entry name" value="P-loop containing nucleotide triphosphate hydrolases"/>
    <property type="match status" value="1"/>
</dbReference>
<dbReference type="RefSeq" id="WP_273585397.1">
    <property type="nucleotide sequence ID" value="NZ_JANHJP010000008.1"/>
</dbReference>
<feature type="binding site" evidence="9">
    <location>
        <begin position="166"/>
        <end position="173"/>
    </location>
    <ligand>
        <name>GTP</name>
        <dbReference type="ChEBI" id="CHEBI:37565"/>
    </ligand>
</feature>
<dbReference type="PRINTS" id="PR00326">
    <property type="entry name" value="GTP1OBG"/>
</dbReference>
<accession>A0ABT5L9C5</accession>
<feature type="binding site" evidence="9">
    <location>
        <begin position="212"/>
        <end position="215"/>
    </location>
    <ligand>
        <name>GTP</name>
        <dbReference type="ChEBI" id="CHEBI:37565"/>
    </ligand>
</feature>
<keyword evidence="8 9" id="KW-0342">GTP-binding</keyword>
<dbReference type="NCBIfam" id="TIGR03595">
    <property type="entry name" value="Obg_CgtA_exten"/>
    <property type="match status" value="1"/>
</dbReference>
<proteinExistence type="inferred from homology"/>
<reference evidence="13 14" key="1">
    <citation type="journal article" date="2023" name="Plant">
        <title>Draft Genome Sequence Resource of CBPPT1, a 'Candidatus Phytoplasma trifolii'-Related Strain Associated with Potato Purple Top Disease in the Columbia Basin, U.S.A.</title>
        <authorList>
            <person name="Wei W."/>
            <person name="Shao J."/>
            <person name="Bottner-Parker K.D."/>
            <person name="Zhao Y."/>
        </authorList>
    </citation>
    <scope>NUCLEOTIDE SEQUENCE [LARGE SCALE GENOMIC DNA]</scope>
    <source>
        <strain evidence="13 14">CBPPT1</strain>
    </source>
</reference>
<dbReference type="PANTHER" id="PTHR11702">
    <property type="entry name" value="DEVELOPMENTALLY REGULATED GTP-BINDING PROTEIN-RELATED"/>
    <property type="match status" value="1"/>
</dbReference>
<feature type="binding site" evidence="9">
    <location>
        <position position="193"/>
    </location>
    <ligand>
        <name>Mg(2+)</name>
        <dbReference type="ChEBI" id="CHEBI:18420"/>
    </ligand>
</feature>
<gene>
    <name evidence="9" type="primary">obg</name>
    <name evidence="13" type="ORF">M8044_000419</name>
</gene>
<evidence type="ECO:0000256" key="3">
    <source>
        <dbReference type="ARBA" id="ARBA00022490"/>
    </source>
</evidence>
<dbReference type="InterPro" id="IPR036346">
    <property type="entry name" value="GTP-bd_prot_GTP1/OBG_C_sf"/>
</dbReference>
<evidence type="ECO:0000256" key="9">
    <source>
        <dbReference type="HAMAP-Rule" id="MF_01454"/>
    </source>
</evidence>
<sequence>MNFADESINFVKAGNGGNGIVSFRREKYVPYGGPSGGNGGAGGSVILIGDSGMNTLFKLQYQRKIIALNGSDGKNKTRNGSKAPDLFIKVPLGTLVYNNENNLFIGEIVQHGSQLIIAKGGKGGRGNYSLANSKNKAPSFAEKGELGESLVIRTELKILADVGLIGFPNVGKSSLISAISNVKSKIGSYSFTTLKPILGVVNNKDFSFTVADIPGLIKDSHLGKGMGINFLKHIERCKVLIYVFGASDDNIYDKYCQLREELKKYNSKILDKPQIILFNKMDLENAEKKLSLFKNNFADEQIIIACSVWNNFNLDYLKDEIKYLLIKHQSFTKDDNLFKNYKLFTLDDKDKFDIYKDNQGYFVIKNDKIEKLFHKTDLNNYESLKKFSYLLKKIGVEEKLKKNGMTYKDKVKICNCIFEFV</sequence>
<dbReference type="PANTHER" id="PTHR11702:SF31">
    <property type="entry name" value="MITOCHONDRIAL RIBOSOME-ASSOCIATED GTPASE 2"/>
    <property type="match status" value="1"/>
</dbReference>
<dbReference type="InterPro" id="IPR006073">
    <property type="entry name" value="GTP-bd"/>
</dbReference>
<organism evidence="13 14">
    <name type="scientific">Columbia Basin potato purple top phytoplasma</name>
    <dbReference type="NCBI Taxonomy" id="307134"/>
    <lineage>
        <taxon>Bacteria</taxon>
        <taxon>Bacillati</taxon>
        <taxon>Mycoplasmatota</taxon>
        <taxon>Mollicutes</taxon>
        <taxon>Acholeplasmatales</taxon>
        <taxon>Acholeplasmataceae</taxon>
        <taxon>Candidatus Phytoplasma</taxon>
        <taxon>16SrVI (Clover proliferation group)</taxon>
    </lineage>
</organism>
<evidence type="ECO:0000256" key="4">
    <source>
        <dbReference type="ARBA" id="ARBA00022723"/>
    </source>
</evidence>
<feature type="domain" description="OCT" evidence="11">
    <location>
        <begin position="344"/>
        <end position="421"/>
    </location>
</feature>
<comment type="subunit">
    <text evidence="9">Monomer.</text>
</comment>
<evidence type="ECO:0000256" key="1">
    <source>
        <dbReference type="ARBA" id="ARBA00001946"/>
    </source>
</evidence>
<dbReference type="Gene3D" id="2.70.210.12">
    <property type="entry name" value="GTP1/OBG domain"/>
    <property type="match status" value="1"/>
</dbReference>
<dbReference type="EC" id="3.6.5.-" evidence="9"/>
<dbReference type="SUPFAM" id="SSF82051">
    <property type="entry name" value="Obg GTP-binding protein N-terminal domain"/>
    <property type="match status" value="1"/>
</dbReference>
<feature type="binding site" evidence="9">
    <location>
        <begin position="191"/>
        <end position="195"/>
    </location>
    <ligand>
        <name>GTP</name>
        <dbReference type="ChEBI" id="CHEBI:37565"/>
    </ligand>
</feature>
<feature type="binding site" evidence="9">
    <location>
        <position position="173"/>
    </location>
    <ligand>
        <name>Mg(2+)</name>
        <dbReference type="ChEBI" id="CHEBI:18420"/>
    </ligand>
</feature>
<feature type="domain" description="Obg" evidence="12">
    <location>
        <begin position="1"/>
        <end position="159"/>
    </location>
</feature>
<evidence type="ECO:0000259" key="10">
    <source>
        <dbReference type="PROSITE" id="PS51710"/>
    </source>
</evidence>
<evidence type="ECO:0000259" key="11">
    <source>
        <dbReference type="PROSITE" id="PS51881"/>
    </source>
</evidence>
<comment type="cofactor">
    <cofactor evidence="1 9">
        <name>Mg(2+)</name>
        <dbReference type="ChEBI" id="CHEBI:18420"/>
    </cofactor>
</comment>
<keyword evidence="7 9" id="KW-0460">Magnesium</keyword>
<dbReference type="Gene3D" id="3.30.300.350">
    <property type="entry name" value="GTP-binding protein OBG, C-terminal domain"/>
    <property type="match status" value="1"/>
</dbReference>
<dbReference type="Pfam" id="PF01926">
    <property type="entry name" value="MMR_HSR1"/>
    <property type="match status" value="1"/>
</dbReference>
<dbReference type="InterPro" id="IPR036726">
    <property type="entry name" value="GTP1_OBG_dom_sf"/>
</dbReference>
<comment type="function">
    <text evidence="9">An essential GTPase which binds GTP, GDP and possibly (p)ppGpp with moderate affinity, with high nucleotide exchange rates and a fairly low GTP hydrolysis rate. Plays a role in control of the cell cycle, stress response, ribosome biogenesis and in those bacteria that undergo differentiation, in morphogenesis control.</text>
</comment>